<evidence type="ECO:0000256" key="1">
    <source>
        <dbReference type="SAM" id="Coils"/>
    </source>
</evidence>
<evidence type="ECO:0000256" key="2">
    <source>
        <dbReference type="SAM" id="MobiDB-lite"/>
    </source>
</evidence>
<proteinExistence type="predicted"/>
<dbReference type="OMA" id="MNWDTQL"/>
<name>A0A3P8VBY9_CYNSE</name>
<reference evidence="3 4" key="1">
    <citation type="journal article" date="2014" name="Nat. Genet.">
        <title>Whole-genome sequence of a flatfish provides insights into ZW sex chromosome evolution and adaptation to a benthic lifestyle.</title>
        <authorList>
            <person name="Chen S."/>
            <person name="Zhang G."/>
            <person name="Shao C."/>
            <person name="Huang Q."/>
            <person name="Liu G."/>
            <person name="Zhang P."/>
            <person name="Song W."/>
            <person name="An N."/>
            <person name="Chalopin D."/>
            <person name="Volff J.N."/>
            <person name="Hong Y."/>
            <person name="Li Q."/>
            <person name="Sha Z."/>
            <person name="Zhou H."/>
            <person name="Xie M."/>
            <person name="Yu Q."/>
            <person name="Liu Y."/>
            <person name="Xiang H."/>
            <person name="Wang N."/>
            <person name="Wu K."/>
            <person name="Yang C."/>
            <person name="Zhou Q."/>
            <person name="Liao X."/>
            <person name="Yang L."/>
            <person name="Hu Q."/>
            <person name="Zhang J."/>
            <person name="Meng L."/>
            <person name="Jin L."/>
            <person name="Tian Y."/>
            <person name="Lian J."/>
            <person name="Yang J."/>
            <person name="Miao G."/>
            <person name="Liu S."/>
            <person name="Liang Z."/>
            <person name="Yan F."/>
            <person name="Li Y."/>
            <person name="Sun B."/>
            <person name="Zhang H."/>
            <person name="Zhang J."/>
            <person name="Zhu Y."/>
            <person name="Du M."/>
            <person name="Zhao Y."/>
            <person name="Schartl M."/>
            <person name="Tang Q."/>
            <person name="Wang J."/>
        </authorList>
    </citation>
    <scope>NUCLEOTIDE SEQUENCE</scope>
</reference>
<dbReference type="Ensembl" id="ENSCSET00000012048.1">
    <property type="protein sequence ID" value="ENSCSEP00000011907.1"/>
    <property type="gene ID" value="ENSCSEG00000007680.1"/>
</dbReference>
<feature type="region of interest" description="Disordered" evidence="2">
    <location>
        <begin position="278"/>
        <end position="303"/>
    </location>
</feature>
<protein>
    <submittedName>
        <fullName evidence="3">Cingulin-like protein 1</fullName>
    </submittedName>
</protein>
<dbReference type="PANTHER" id="PTHR34533:SF3">
    <property type="entry name" value="BICD FAMILY-LIKE CARGO ADAPTER 2"/>
    <property type="match status" value="1"/>
</dbReference>
<dbReference type="Proteomes" id="UP000265120">
    <property type="component" value="Chromosome 2"/>
</dbReference>
<dbReference type="InParanoid" id="A0A3P8VBY9"/>
<keyword evidence="4" id="KW-1185">Reference proteome</keyword>
<keyword evidence="1" id="KW-0175">Coiled coil</keyword>
<dbReference type="AlphaFoldDB" id="A0A3P8VBY9"/>
<dbReference type="PANTHER" id="PTHR34533">
    <property type="entry name" value="TRANSMEMBRANE PROTEIN CCDC163"/>
    <property type="match status" value="1"/>
</dbReference>
<feature type="region of interest" description="Disordered" evidence="2">
    <location>
        <begin position="26"/>
        <end position="49"/>
    </location>
</feature>
<feature type="coiled-coil region" evidence="1">
    <location>
        <begin position="176"/>
        <end position="245"/>
    </location>
</feature>
<evidence type="ECO:0000313" key="4">
    <source>
        <dbReference type="Proteomes" id="UP000265120"/>
    </source>
</evidence>
<reference evidence="3" key="2">
    <citation type="submission" date="2025-08" db="UniProtKB">
        <authorList>
            <consortium name="Ensembl"/>
        </authorList>
    </citation>
    <scope>IDENTIFICATION</scope>
</reference>
<evidence type="ECO:0000313" key="3">
    <source>
        <dbReference type="Ensembl" id="ENSCSEP00000011907.1"/>
    </source>
</evidence>
<reference evidence="3" key="3">
    <citation type="submission" date="2025-09" db="UniProtKB">
        <authorList>
            <consortium name="Ensembl"/>
        </authorList>
    </citation>
    <scope>IDENTIFICATION</scope>
</reference>
<organism evidence="3 4">
    <name type="scientific">Cynoglossus semilaevis</name>
    <name type="common">Tongue sole</name>
    <dbReference type="NCBI Taxonomy" id="244447"/>
    <lineage>
        <taxon>Eukaryota</taxon>
        <taxon>Metazoa</taxon>
        <taxon>Chordata</taxon>
        <taxon>Craniata</taxon>
        <taxon>Vertebrata</taxon>
        <taxon>Euteleostomi</taxon>
        <taxon>Actinopterygii</taxon>
        <taxon>Neopterygii</taxon>
        <taxon>Teleostei</taxon>
        <taxon>Neoteleostei</taxon>
        <taxon>Acanthomorphata</taxon>
        <taxon>Carangaria</taxon>
        <taxon>Pleuronectiformes</taxon>
        <taxon>Pleuronectoidei</taxon>
        <taxon>Cynoglossidae</taxon>
        <taxon>Cynoglossinae</taxon>
        <taxon>Cynoglossus</taxon>
    </lineage>
</organism>
<dbReference type="GeneTree" id="ENSGT00740000116213"/>
<sequence length="363" mass="41485">MNWDNQLNSILSVADGSVAKMRERLKSPGKISRVGEATERAQDSGHPTHLTRAAHHWPDYQSIGSSVQMTDLASIQSQLQIQSQAIESLTQKVHDMERAHHSQQFHIETLQEEVRRLRAELGERERERRELKGIQSPGTERRMEQWRREIGEELNSLRGHITRASSLGNLEESFSSKLRKKELENLQRDVNQLKTRLRQQEEDAMLQQAEARETRRRCERSFKTLEELTQSYRNHSADLAQTMSQYSHTQKEVCLIRNAVSEVKDKLRSILGERQQIPLSTTHTPGVSPIPPPSGISKGLRAVDSDSDDFSLTPSLAEISSDDLSWSDDKDLDLSQRPLVLLDVHCRQSDFTCPRSDLIKANK</sequence>
<dbReference type="InterPro" id="IPR039284">
    <property type="entry name" value="CCDC159/163"/>
</dbReference>
<accession>A0A3P8VBY9</accession>
<feature type="coiled-coil region" evidence="1">
    <location>
        <begin position="72"/>
        <end position="134"/>
    </location>
</feature>